<dbReference type="EMBL" id="CAMTCP010000294">
    <property type="protein sequence ID" value="CAI3695115.1"/>
    <property type="molecule type" value="Genomic_DNA"/>
</dbReference>
<reference evidence="2 3" key="1">
    <citation type="submission" date="2017-10" db="EMBL/GenBank/DDBJ databases">
        <title>Effective Description of Clostridium neonatale sp. nov. linked to necrotizing enterocolitis in neonates and a clarification of species assignable to the genus Clostridium (Prazmowski 1880) emend. Lawson and Rainey 2016.</title>
        <authorList>
            <person name="Bernard K."/>
            <person name="Burdz T."/>
            <person name="Wiebe D."/>
            <person name="Balcewich B."/>
            <person name="Alfa M."/>
            <person name="Bernier A.-M."/>
        </authorList>
    </citation>
    <scope>NUCLEOTIDE SEQUENCE [LARGE SCALE GENOMIC DNA]</scope>
    <source>
        <strain evidence="2 3">LCDC99A005</strain>
    </source>
</reference>
<dbReference type="InterPro" id="IPR018989">
    <property type="entry name" value="DUF2001"/>
</dbReference>
<dbReference type="Pfam" id="PF09393">
    <property type="entry name" value="DUF2001"/>
    <property type="match status" value="1"/>
</dbReference>
<gene>
    <name evidence="1" type="ORF">CNEO2_910018</name>
    <name evidence="2" type="ORF">CQ394_10195</name>
</gene>
<dbReference type="RefSeq" id="WP_058296191.1">
    <property type="nucleotide sequence ID" value="NZ_CAMRXC010000275.1"/>
</dbReference>
<organism evidence="2 3">
    <name type="scientific">Clostridium neonatale</name>
    <dbReference type="NCBI Taxonomy" id="137838"/>
    <lineage>
        <taxon>Bacteria</taxon>
        <taxon>Bacillati</taxon>
        <taxon>Bacillota</taxon>
        <taxon>Clostridia</taxon>
        <taxon>Eubacteriales</taxon>
        <taxon>Clostridiaceae</taxon>
        <taxon>Clostridium</taxon>
    </lineage>
</organism>
<dbReference type="SUPFAM" id="SSF69279">
    <property type="entry name" value="Phage tail proteins"/>
    <property type="match status" value="1"/>
</dbReference>
<comment type="caution">
    <text evidence="2">The sequence shown here is derived from an EMBL/GenBank/DDBJ whole genome shotgun (WGS) entry which is preliminary data.</text>
</comment>
<name>A0A2A7MK10_9CLOT</name>
<dbReference type="STRING" id="137838.GCA_001458595_03516"/>
<dbReference type="Proteomes" id="UP001189143">
    <property type="component" value="Unassembled WGS sequence"/>
</dbReference>
<sequence>MAKQRTMNGKDAISGSKAECFVTIENRRYNFMQIINFESSMEKTKTEVPILGKVSKGNKATGCKYTFKGTAHYNQSIMRKLLYRFKELGEDIYFDIQVTNEDPTSSVGRQTIIHKDCNLDSGILAKFDADAEYLDEEISGTFEDWEMPEEFSLLDGME</sequence>
<dbReference type="EMBL" id="PDCJ01000001">
    <property type="protein sequence ID" value="PEG32044.1"/>
    <property type="molecule type" value="Genomic_DNA"/>
</dbReference>
<dbReference type="InterPro" id="IPR038628">
    <property type="entry name" value="XkdM-like_sf"/>
</dbReference>
<protein>
    <submittedName>
        <fullName evidence="1">Phage-like PBSX protein, DUF2001 family</fullName>
    </submittedName>
</protein>
<dbReference type="Proteomes" id="UP000220840">
    <property type="component" value="Unassembled WGS sequence"/>
</dbReference>
<evidence type="ECO:0000313" key="3">
    <source>
        <dbReference type="Proteomes" id="UP000220840"/>
    </source>
</evidence>
<reference evidence="1" key="2">
    <citation type="submission" date="2022-10" db="EMBL/GenBank/DDBJ databases">
        <authorList>
            <person name="Aires J."/>
            <person name="Mesa V."/>
        </authorList>
    </citation>
    <scope>NUCLEOTIDE SEQUENCE</scope>
    <source>
        <strain evidence="1">Clostridium neonatale JD116</strain>
    </source>
</reference>
<evidence type="ECO:0000313" key="2">
    <source>
        <dbReference type="EMBL" id="PEG32044.1"/>
    </source>
</evidence>
<evidence type="ECO:0000313" key="1">
    <source>
        <dbReference type="EMBL" id="CAI3695115.1"/>
    </source>
</evidence>
<proteinExistence type="predicted"/>
<dbReference type="OrthoDB" id="1697482at2"/>
<dbReference type="AlphaFoldDB" id="A0A2A7MK10"/>
<accession>A0A2A7MK10</accession>
<dbReference type="Gene3D" id="2.30.110.40">
    <property type="entry name" value="Phage tail tube protein"/>
    <property type="match status" value="1"/>
</dbReference>
<keyword evidence="3" id="KW-1185">Reference proteome</keyword>